<keyword evidence="2" id="KW-0328">Glycosyltransferase</keyword>
<accession>A0A8X9ABZ0</accession>
<keyword evidence="3" id="KW-0808">Transferase</keyword>
<dbReference type="CDD" id="cd03784">
    <property type="entry name" value="GT1_Gtf-like"/>
    <property type="match status" value="2"/>
</dbReference>
<dbReference type="GO" id="GO:0080044">
    <property type="term" value="F:quercetin 7-O-glucosyltransferase activity"/>
    <property type="evidence" value="ECO:0007669"/>
    <property type="project" value="TreeGrafter"/>
</dbReference>
<evidence type="ECO:0000256" key="3">
    <source>
        <dbReference type="ARBA" id="ARBA00022679"/>
    </source>
</evidence>
<feature type="domain" description="Glycosyltransferase N-terminal" evidence="5">
    <location>
        <begin position="820"/>
        <end position="1048"/>
    </location>
</feature>
<protein>
    <submittedName>
        <fullName evidence="6">Uncharacterized protein</fullName>
    </submittedName>
</protein>
<dbReference type="PROSITE" id="PS00375">
    <property type="entry name" value="UDPGT"/>
    <property type="match status" value="1"/>
</dbReference>
<dbReference type="InterPro" id="IPR058980">
    <property type="entry name" value="Glyco_transf_N"/>
</dbReference>
<comment type="caution">
    <text evidence="6">The sequence shown here is derived from an EMBL/GenBank/DDBJ whole genome shotgun (WGS) entry which is preliminary data.</text>
</comment>
<feature type="domain" description="Retrovirus-related Pol polyprotein from transposon TNT 1-94-like beta-barrel" evidence="4">
    <location>
        <begin position="625"/>
        <end position="700"/>
    </location>
</feature>
<evidence type="ECO:0000259" key="4">
    <source>
        <dbReference type="Pfam" id="PF22936"/>
    </source>
</evidence>
<dbReference type="AlphaFoldDB" id="A0A8X9ABZ0"/>
<proteinExistence type="inferred from homology"/>
<organism evidence="6">
    <name type="scientific">Salvia splendens</name>
    <name type="common">Scarlet sage</name>
    <dbReference type="NCBI Taxonomy" id="180675"/>
    <lineage>
        <taxon>Eukaryota</taxon>
        <taxon>Viridiplantae</taxon>
        <taxon>Streptophyta</taxon>
        <taxon>Embryophyta</taxon>
        <taxon>Tracheophyta</taxon>
        <taxon>Spermatophyta</taxon>
        <taxon>Magnoliopsida</taxon>
        <taxon>eudicotyledons</taxon>
        <taxon>Gunneridae</taxon>
        <taxon>Pentapetalae</taxon>
        <taxon>asterids</taxon>
        <taxon>lamiids</taxon>
        <taxon>Lamiales</taxon>
        <taxon>Lamiaceae</taxon>
        <taxon>Nepetoideae</taxon>
        <taxon>Mentheae</taxon>
        <taxon>Salviinae</taxon>
        <taxon>Salvia</taxon>
        <taxon>Salvia subgen. Calosphace</taxon>
        <taxon>core Calosphace</taxon>
    </lineage>
</organism>
<dbReference type="EMBL" id="PNBA02000001">
    <property type="protein sequence ID" value="KAG6437327.1"/>
    <property type="molecule type" value="Genomic_DNA"/>
</dbReference>
<dbReference type="Pfam" id="PF26168">
    <property type="entry name" value="Glyco_transf_N"/>
    <property type="match status" value="1"/>
</dbReference>
<dbReference type="InterPro" id="IPR054722">
    <property type="entry name" value="PolX-like_BBD"/>
</dbReference>
<gene>
    <name evidence="6" type="ORF">SASPL_102241</name>
</gene>
<dbReference type="FunFam" id="3.40.50.2000:FF:000060">
    <property type="entry name" value="Glycosyltransferase"/>
    <property type="match status" value="2"/>
</dbReference>
<name>A0A8X9ABZ0_SALSN</name>
<dbReference type="GO" id="GO:0016138">
    <property type="term" value="P:glycoside biosynthetic process"/>
    <property type="evidence" value="ECO:0007669"/>
    <property type="project" value="UniProtKB-ARBA"/>
</dbReference>
<reference evidence="6" key="1">
    <citation type="submission" date="2018-01" db="EMBL/GenBank/DDBJ databases">
        <authorList>
            <person name="Mao J.F."/>
        </authorList>
    </citation>
    <scope>NUCLEOTIDE SEQUENCE</scope>
    <source>
        <strain evidence="6">Huo1</strain>
        <tissue evidence="6">Leaf</tissue>
    </source>
</reference>
<sequence length="1271" mass="141454">MAENVEKKGHGIMISMPYQGHITPFVSLALKLASKGMTITFVHLESVHHKLSKASHKADLFSDARESGLDIRYATISDGFPLDHDRDLHPEKYWTTLLQIFPSYVDEFVGKLIRSDPQSLHFLVADTVYIWPAAIARKYNLINVSFYTSPALVFSLLYHLDLLRERGHFLRKDDAAEIDYVPGVGSMKIRDLMTSLSKSSDITGNSLFNAFEEVKKADFILHNTVEELESDALSALNKYQPNYAIGPINLSEASSVAVGRSLHAEVDITKWLGSKPAGSVLYVSFGSVVQTSKEVIGEIAHGLRLSEVNFIWVARAHLTASGDSNVLPDGFVEEGGDRGLIVPWCDQISVLSDPAVGGYLTHCGWNSVVESMWCGVPMICFPVTYDQPTVRKLVVSDWEIGIDLGDAATVDREGVAEKVRILMSGGASEKMRKEAAKVKQMVRGAVEADGSSSVNNFNRFIADLKNKLCKFCGPCLTSGPLKAIGNWPFSVICLPLKLASKGMTITFLHLEHVHHKLSKANHKADPFSNARESTISDGFPLDYDRDLHLEQYWPTLLQIFPPYVDEFVGKLTRSDPHSLHFLVAEAVYIWPTAIARNYNLINVSFYTSPALVFSLLYHLDLIKERGCTYHMCPISEWFFDFEELNGGLVYMENDSPCKTAGIGSIKLQNQDGSTRILKDVWYVPQLKKNLISLGALESKGLVVIMRDGILKATSGALVMLKGVRKNNLYYYQGSTVVGTVATATSSNKKDAKSTVRKLVVGDWEVGIDLGDAATVDREGVAEKVRVLISGGGSEKMRSEVAKKKKKKIEMGERQRKLNGIMICVPYQGHLNPFVDLALKLASNGIVITFIHLEFLHRKLCQTHHANKTDVDLFSEARELGLDIRFTTMTDPFPLEFDRDANFNQYWEAMVRDFPPLVDEFVGKILASDRNMLHFLVADTVYTWPATVARKYNLVNTFVFYFILFFGATDEVDEEIKYIPGIESINTKDVIAYLRQSQCESVISRASRLQFEQGKMADFVLQNTVEELEPRALSALNNYLPNYAIGPLNFSLNLPTNPVTTSLWSKSDCTNWLGSKPPGSVLYVSFGSFVHTNMQVLEELAYGLLLSQVNFVWVIRQGILGDGATSVLSAGFHDAVKERGLIVGWCDQVETLSNPAIGGFLTHSGWNSTLESMWCGVPMICYPIGFDQPCSSKLVVSDWKIGIHLCEGGSLDRENVALKIQSFMNGGDLERLKQNAGRVRQIMKNAVEIDGSSKTNFDRFLKDLEAKIRAQN</sequence>
<keyword evidence="7" id="KW-1185">Reference proteome</keyword>
<dbReference type="PANTHER" id="PTHR11926:SF774">
    <property type="entry name" value="UDP-GLYCOSYLTRANSFERASE 85A1-RELATED"/>
    <property type="match status" value="1"/>
</dbReference>
<dbReference type="Proteomes" id="UP000298416">
    <property type="component" value="Unassembled WGS sequence"/>
</dbReference>
<reference evidence="6" key="2">
    <citation type="submission" date="2020-08" db="EMBL/GenBank/DDBJ databases">
        <title>Plant Genome Project.</title>
        <authorList>
            <person name="Zhang R.-G."/>
        </authorList>
    </citation>
    <scope>NUCLEOTIDE SEQUENCE</scope>
    <source>
        <strain evidence="6">Huo1</strain>
        <tissue evidence="6">Leaf</tissue>
    </source>
</reference>
<dbReference type="SUPFAM" id="SSF53756">
    <property type="entry name" value="UDP-Glycosyltransferase/glycogen phosphorylase"/>
    <property type="match status" value="3"/>
</dbReference>
<evidence type="ECO:0000313" key="7">
    <source>
        <dbReference type="Proteomes" id="UP000298416"/>
    </source>
</evidence>
<dbReference type="Gene3D" id="3.40.50.2000">
    <property type="entry name" value="Glycogen Phosphorylase B"/>
    <property type="match status" value="5"/>
</dbReference>
<comment type="similarity">
    <text evidence="1">Belongs to the UDP-glycosyltransferase family.</text>
</comment>
<evidence type="ECO:0000313" key="6">
    <source>
        <dbReference type="EMBL" id="KAG6437327.1"/>
    </source>
</evidence>
<dbReference type="InterPro" id="IPR035595">
    <property type="entry name" value="UDP_glycos_trans_CS"/>
</dbReference>
<evidence type="ECO:0000256" key="2">
    <source>
        <dbReference type="ARBA" id="ARBA00022676"/>
    </source>
</evidence>
<dbReference type="Pfam" id="PF00201">
    <property type="entry name" value="UDPGT"/>
    <property type="match status" value="2"/>
</dbReference>
<evidence type="ECO:0000259" key="5">
    <source>
        <dbReference type="Pfam" id="PF26168"/>
    </source>
</evidence>
<dbReference type="PANTHER" id="PTHR11926">
    <property type="entry name" value="GLUCOSYL/GLUCURONOSYL TRANSFERASES"/>
    <property type="match status" value="1"/>
</dbReference>
<dbReference type="InterPro" id="IPR002213">
    <property type="entry name" value="UDP_glucos_trans"/>
</dbReference>
<evidence type="ECO:0000256" key="1">
    <source>
        <dbReference type="ARBA" id="ARBA00009995"/>
    </source>
</evidence>
<dbReference type="Pfam" id="PF22936">
    <property type="entry name" value="Pol_BBD"/>
    <property type="match status" value="1"/>
</dbReference>
<dbReference type="GO" id="GO:0080043">
    <property type="term" value="F:quercetin 3-O-glucosyltransferase activity"/>
    <property type="evidence" value="ECO:0007669"/>
    <property type="project" value="TreeGrafter"/>
</dbReference>